<dbReference type="Gene3D" id="3.10.310.10">
    <property type="entry name" value="Diaminopimelate Epimerase, Chain A, domain 1"/>
    <property type="match status" value="2"/>
</dbReference>
<evidence type="ECO:0000256" key="1">
    <source>
        <dbReference type="ARBA" id="ARBA00001148"/>
    </source>
</evidence>
<dbReference type="EMBL" id="KN847530">
    <property type="protein sequence ID" value="KIW08677.1"/>
    <property type="molecule type" value="Genomic_DNA"/>
</dbReference>
<gene>
    <name evidence="4" type="ORF">PV09_00628</name>
</gene>
<accession>A0A0D1Z6T9</accession>
<dbReference type="Pfam" id="PF05544">
    <property type="entry name" value="Pro_racemase"/>
    <property type="match status" value="1"/>
</dbReference>
<dbReference type="GeneID" id="27308601"/>
<comment type="similarity">
    <text evidence="2">Belongs to the proline racemase family.</text>
</comment>
<protein>
    <recommendedName>
        <fullName evidence="3">trans-L-3-hydroxyproline dehydratase</fullName>
        <ecNumber evidence="3">4.2.1.77</ecNumber>
    </recommendedName>
</protein>
<dbReference type="PANTHER" id="PTHR33442">
    <property type="entry name" value="TRANS-3-HYDROXY-L-PROLINE DEHYDRATASE"/>
    <property type="match status" value="1"/>
</dbReference>
<name>A0A0D1Z6T9_9PEZI</name>
<dbReference type="GO" id="GO:0050346">
    <property type="term" value="F:trans-L-3-hydroxyproline dehydratase activity"/>
    <property type="evidence" value="ECO:0007669"/>
    <property type="project" value="UniProtKB-EC"/>
</dbReference>
<proteinExistence type="inferred from homology"/>
<keyword evidence="5" id="KW-1185">Reference proteome</keyword>
<dbReference type="AlphaFoldDB" id="A0A0D1Z6T9"/>
<dbReference type="PIRSF" id="PIRSF029792">
    <property type="entry name" value="Pro_racemase"/>
    <property type="match status" value="1"/>
</dbReference>
<dbReference type="HOGENOM" id="CLU_036729_0_1_1"/>
<dbReference type="PANTHER" id="PTHR33442:SF1">
    <property type="entry name" value="TRANS-3-HYDROXY-L-PROLINE DEHYDRATASE"/>
    <property type="match status" value="1"/>
</dbReference>
<evidence type="ECO:0000313" key="4">
    <source>
        <dbReference type="EMBL" id="KIW08677.1"/>
    </source>
</evidence>
<dbReference type="OrthoDB" id="6409228at2759"/>
<organism evidence="4 5">
    <name type="scientific">Verruconis gallopava</name>
    <dbReference type="NCBI Taxonomy" id="253628"/>
    <lineage>
        <taxon>Eukaryota</taxon>
        <taxon>Fungi</taxon>
        <taxon>Dikarya</taxon>
        <taxon>Ascomycota</taxon>
        <taxon>Pezizomycotina</taxon>
        <taxon>Dothideomycetes</taxon>
        <taxon>Pleosporomycetidae</taxon>
        <taxon>Venturiales</taxon>
        <taxon>Sympoventuriaceae</taxon>
        <taxon>Verruconis</taxon>
    </lineage>
</organism>
<dbReference type="InterPro" id="IPR008794">
    <property type="entry name" value="Pro_racemase_fam"/>
</dbReference>
<dbReference type="InParanoid" id="A0A0D1Z6T9"/>
<dbReference type="EC" id="4.2.1.77" evidence="3"/>
<dbReference type="Proteomes" id="UP000053259">
    <property type="component" value="Unassembled WGS sequence"/>
</dbReference>
<comment type="catalytic activity">
    <reaction evidence="1">
        <text>trans-3-hydroxy-L-proline = 1-pyrroline-2-carboxylate + H2O</text>
        <dbReference type="Rhea" id="RHEA:10320"/>
        <dbReference type="ChEBI" id="CHEBI:15377"/>
        <dbReference type="ChEBI" id="CHEBI:39785"/>
        <dbReference type="ChEBI" id="CHEBI:57938"/>
        <dbReference type="EC" id="4.2.1.77"/>
    </reaction>
</comment>
<sequence>MSFPIHLPVEAWSIQAVDMHTSGEASRIVFKGYPALQGTLLEQRAEAKEKHDRLRQALILEPRGHPEMYGAVLRPHTELTATNEAHIGVLFLTNEGYSTMCGHASIALGRFLVDCHDLDVFAMRETLPYDESTRTVTIRLHAPCGLVILTVPTIQGGRLADVTRPVSFISVPSFAAGLDQRVSIPPCLEWPELNNSRQVTIDIGYGGAFYVLIKASELGFPAGLKCPDSLSAFDFATKRLKRAIQADPAVRELIKHPIHDDLSFLYSVIVVDDSNDQDDDANQEELGLCFFGDQQIDRSPTGGGVAARVAVAYAKGKRRIGQSWTYHSIVSKFMGKGGFTSTIESVTAMRGSDGQHIEALNVCIAGFAYYTGRHEFVVEQEDPLQAGFLFDRIVF</sequence>
<dbReference type="SUPFAM" id="SSF54506">
    <property type="entry name" value="Diaminopimelate epimerase-like"/>
    <property type="match status" value="1"/>
</dbReference>
<evidence type="ECO:0000256" key="2">
    <source>
        <dbReference type="ARBA" id="ARBA00007529"/>
    </source>
</evidence>
<dbReference type="STRING" id="253628.A0A0D1Z6T9"/>
<evidence type="ECO:0000256" key="3">
    <source>
        <dbReference type="ARBA" id="ARBA00013105"/>
    </source>
</evidence>
<reference evidence="4 5" key="1">
    <citation type="submission" date="2015-01" db="EMBL/GenBank/DDBJ databases">
        <title>The Genome Sequence of Ochroconis gallopava CBS43764.</title>
        <authorList>
            <consortium name="The Broad Institute Genomics Platform"/>
            <person name="Cuomo C."/>
            <person name="de Hoog S."/>
            <person name="Gorbushina A."/>
            <person name="Stielow B."/>
            <person name="Teixiera M."/>
            <person name="Abouelleil A."/>
            <person name="Chapman S.B."/>
            <person name="Priest M."/>
            <person name="Young S.K."/>
            <person name="Wortman J."/>
            <person name="Nusbaum C."/>
            <person name="Birren B."/>
        </authorList>
    </citation>
    <scope>NUCLEOTIDE SEQUENCE [LARGE SCALE GENOMIC DNA]</scope>
    <source>
        <strain evidence="4 5">CBS 43764</strain>
    </source>
</reference>
<dbReference type="VEuPathDB" id="FungiDB:PV09_00628"/>
<dbReference type="RefSeq" id="XP_016218546.1">
    <property type="nucleotide sequence ID" value="XM_016353393.1"/>
</dbReference>
<evidence type="ECO:0000313" key="5">
    <source>
        <dbReference type="Proteomes" id="UP000053259"/>
    </source>
</evidence>
<dbReference type="SFLD" id="SFLDS00028">
    <property type="entry name" value="Proline_Racemase"/>
    <property type="match status" value="1"/>
</dbReference>